<dbReference type="Pfam" id="PF04002">
    <property type="entry name" value="RadC"/>
    <property type="match status" value="1"/>
</dbReference>
<evidence type="ECO:0000256" key="6">
    <source>
        <dbReference type="ARBA" id="ARBA00023049"/>
    </source>
</evidence>
<keyword evidence="2" id="KW-0479">Metal-binding</keyword>
<dbReference type="GO" id="GO:0140097">
    <property type="term" value="F:catalytic activity, acting on DNA"/>
    <property type="evidence" value="ECO:0007669"/>
    <property type="project" value="UniProtKB-ARBA"/>
</dbReference>
<dbReference type="InterPro" id="IPR010994">
    <property type="entry name" value="RuvA_2-like"/>
</dbReference>
<evidence type="ECO:0000256" key="7">
    <source>
        <dbReference type="ARBA" id="ARBA00023204"/>
    </source>
</evidence>
<dbReference type="NCBIfam" id="TIGR00608">
    <property type="entry name" value="radc"/>
    <property type="match status" value="1"/>
</dbReference>
<evidence type="ECO:0000256" key="1">
    <source>
        <dbReference type="ARBA" id="ARBA00022670"/>
    </source>
</evidence>
<dbReference type="AlphaFoldDB" id="A0A644X239"/>
<dbReference type="Pfam" id="PF00633">
    <property type="entry name" value="HHH"/>
    <property type="match status" value="1"/>
</dbReference>
<dbReference type="Gene3D" id="1.10.150.20">
    <property type="entry name" value="5' to 3' exonuclease, C-terminal subdomain"/>
    <property type="match status" value="1"/>
</dbReference>
<evidence type="ECO:0000256" key="3">
    <source>
        <dbReference type="ARBA" id="ARBA00022763"/>
    </source>
</evidence>
<dbReference type="GO" id="GO:0006281">
    <property type="term" value="P:DNA repair"/>
    <property type="evidence" value="ECO:0007669"/>
    <property type="project" value="UniProtKB-KW"/>
</dbReference>
<dbReference type="InterPro" id="IPR001405">
    <property type="entry name" value="UPF0758"/>
</dbReference>
<evidence type="ECO:0000256" key="2">
    <source>
        <dbReference type="ARBA" id="ARBA00022723"/>
    </source>
</evidence>
<dbReference type="SUPFAM" id="SSF47781">
    <property type="entry name" value="RuvA domain 2-like"/>
    <property type="match status" value="1"/>
</dbReference>
<proteinExistence type="predicted"/>
<keyword evidence="3" id="KW-0227">DNA damage</keyword>
<gene>
    <name evidence="9" type="ORF">SDC9_56550</name>
</gene>
<dbReference type="GO" id="GO:0006508">
    <property type="term" value="P:proteolysis"/>
    <property type="evidence" value="ECO:0007669"/>
    <property type="project" value="UniProtKB-KW"/>
</dbReference>
<keyword evidence="6" id="KW-0482">Metalloprotease</keyword>
<evidence type="ECO:0000256" key="5">
    <source>
        <dbReference type="ARBA" id="ARBA00022833"/>
    </source>
</evidence>
<dbReference type="GO" id="GO:0008237">
    <property type="term" value="F:metallopeptidase activity"/>
    <property type="evidence" value="ECO:0007669"/>
    <property type="project" value="UniProtKB-KW"/>
</dbReference>
<keyword evidence="7" id="KW-0234">DNA repair</keyword>
<dbReference type="PROSITE" id="PS50249">
    <property type="entry name" value="MPN"/>
    <property type="match status" value="1"/>
</dbReference>
<protein>
    <recommendedName>
        <fullName evidence="8">MPN domain-containing protein</fullName>
    </recommendedName>
</protein>
<evidence type="ECO:0000256" key="4">
    <source>
        <dbReference type="ARBA" id="ARBA00022801"/>
    </source>
</evidence>
<comment type="caution">
    <text evidence="9">The sequence shown here is derived from an EMBL/GenBank/DDBJ whole genome shotgun (WGS) entry which is preliminary data.</text>
</comment>
<accession>A0A644X239</accession>
<dbReference type="PANTHER" id="PTHR30471">
    <property type="entry name" value="DNA REPAIR PROTEIN RADC"/>
    <property type="match status" value="1"/>
</dbReference>
<dbReference type="Gene3D" id="3.40.140.10">
    <property type="entry name" value="Cytidine Deaminase, domain 2"/>
    <property type="match status" value="1"/>
</dbReference>
<dbReference type="PANTHER" id="PTHR30471:SF3">
    <property type="entry name" value="UPF0758 PROTEIN YEES-RELATED"/>
    <property type="match status" value="1"/>
</dbReference>
<organism evidence="9">
    <name type="scientific">bioreactor metagenome</name>
    <dbReference type="NCBI Taxonomy" id="1076179"/>
    <lineage>
        <taxon>unclassified sequences</taxon>
        <taxon>metagenomes</taxon>
        <taxon>ecological metagenomes</taxon>
    </lineage>
</organism>
<feature type="domain" description="MPN" evidence="8">
    <location>
        <begin position="101"/>
        <end position="223"/>
    </location>
</feature>
<name>A0A644X239_9ZZZZ</name>
<reference evidence="9" key="1">
    <citation type="submission" date="2019-08" db="EMBL/GenBank/DDBJ databases">
        <authorList>
            <person name="Kucharzyk K."/>
            <person name="Murdoch R.W."/>
            <person name="Higgins S."/>
            <person name="Loffler F."/>
        </authorList>
    </citation>
    <scope>NUCLEOTIDE SEQUENCE</scope>
</reference>
<keyword evidence="1" id="KW-0645">Protease</keyword>
<evidence type="ECO:0000313" key="9">
    <source>
        <dbReference type="EMBL" id="MPM10222.1"/>
    </source>
</evidence>
<keyword evidence="5" id="KW-0862">Zinc</keyword>
<dbReference type="InterPro" id="IPR037518">
    <property type="entry name" value="MPN"/>
</dbReference>
<sequence length="225" mass="24928">MSIHDGHRKRMKEEFLHHGLEGLPDHQALELLLFYSRLQGDVNPLAHLLIREFGSLAGVLDATVEQLMAVPGVGENTAVLLKLVTALGNRYQLARADLGEIINTSRDLWELFNPYFFGARNEMIYLACLDAKHKLLGIRKLGEGIVNAAEITGRRVTEVALAMNSSVVVLAHNHTSGIATPSREDVATTRYLHELLERVSVELWDHVILVEGDMVSLRESGMMGG</sequence>
<dbReference type="InterPro" id="IPR000445">
    <property type="entry name" value="HhH_motif"/>
</dbReference>
<dbReference type="GO" id="GO:0046872">
    <property type="term" value="F:metal ion binding"/>
    <property type="evidence" value="ECO:0007669"/>
    <property type="project" value="UniProtKB-KW"/>
</dbReference>
<dbReference type="InterPro" id="IPR025657">
    <property type="entry name" value="RadC_JAB"/>
</dbReference>
<dbReference type="GO" id="GO:0003677">
    <property type="term" value="F:DNA binding"/>
    <property type="evidence" value="ECO:0007669"/>
    <property type="project" value="InterPro"/>
</dbReference>
<evidence type="ECO:0000259" key="8">
    <source>
        <dbReference type="PROSITE" id="PS50249"/>
    </source>
</evidence>
<keyword evidence="4" id="KW-0378">Hydrolase</keyword>
<dbReference type="EMBL" id="VSSQ01001666">
    <property type="protein sequence ID" value="MPM10222.1"/>
    <property type="molecule type" value="Genomic_DNA"/>
</dbReference>